<dbReference type="EMBL" id="JACGWK010000015">
    <property type="protein sequence ID" value="KAL0314754.1"/>
    <property type="molecule type" value="Genomic_DNA"/>
</dbReference>
<evidence type="ECO:0000313" key="2">
    <source>
        <dbReference type="EMBL" id="KAL0314754.1"/>
    </source>
</evidence>
<name>A0AAW2L818_9LAMI</name>
<protein>
    <submittedName>
        <fullName evidence="2">F-box/FBD/LRR-repeat protein</fullName>
    </submittedName>
</protein>
<dbReference type="PANTHER" id="PTHR31639:SF93">
    <property type="entry name" value="F-BOX_FBD_LRR PROTEIN"/>
    <property type="match status" value="1"/>
</dbReference>
<dbReference type="InterPro" id="IPR036047">
    <property type="entry name" value="F-box-like_dom_sf"/>
</dbReference>
<organism evidence="2">
    <name type="scientific">Sesamum angustifolium</name>
    <dbReference type="NCBI Taxonomy" id="2727405"/>
    <lineage>
        <taxon>Eukaryota</taxon>
        <taxon>Viridiplantae</taxon>
        <taxon>Streptophyta</taxon>
        <taxon>Embryophyta</taxon>
        <taxon>Tracheophyta</taxon>
        <taxon>Spermatophyta</taxon>
        <taxon>Magnoliopsida</taxon>
        <taxon>eudicotyledons</taxon>
        <taxon>Gunneridae</taxon>
        <taxon>Pentapetalae</taxon>
        <taxon>asterids</taxon>
        <taxon>lamiids</taxon>
        <taxon>Lamiales</taxon>
        <taxon>Pedaliaceae</taxon>
        <taxon>Sesamum</taxon>
    </lineage>
</organism>
<accession>A0AAW2L818</accession>
<dbReference type="Pfam" id="PF00646">
    <property type="entry name" value="F-box"/>
    <property type="match status" value="1"/>
</dbReference>
<dbReference type="AlphaFoldDB" id="A0AAW2L818"/>
<dbReference type="InterPro" id="IPR001810">
    <property type="entry name" value="F-box_dom"/>
</dbReference>
<dbReference type="SUPFAM" id="SSF81383">
    <property type="entry name" value="F-box domain"/>
    <property type="match status" value="1"/>
</dbReference>
<dbReference type="Pfam" id="PF08387">
    <property type="entry name" value="FBD"/>
    <property type="match status" value="1"/>
</dbReference>
<dbReference type="SMART" id="SM00579">
    <property type="entry name" value="FBD"/>
    <property type="match status" value="1"/>
</dbReference>
<dbReference type="InterPro" id="IPR006566">
    <property type="entry name" value="FBD"/>
</dbReference>
<sequence>MLLVLNLQKQREPPELPCNLIVEVDRISNLPGHIIDKILSHLSLRDAVRTSILSTKWRYKWVTLPYLVFDNQSVLVSAPDQTLVKNKLYLAAGTIPGKLPKPCVDLSFLSIRINFNDIEENLAALCLLRSCPNLQELEMLARTEDQAPSRAATNIAENFQSFPFNQLRIVKIVGVSGIQQELYFINFLLANTPVLERMTVKPGSMDGGWELVKELLRFRRASMHAEIIYLDP</sequence>
<comment type="caution">
    <text evidence="2">The sequence shown here is derived from an EMBL/GenBank/DDBJ whole genome shotgun (WGS) entry which is preliminary data.</text>
</comment>
<gene>
    <name evidence="2" type="ORF">Sangu_2319800</name>
</gene>
<reference evidence="2" key="2">
    <citation type="journal article" date="2024" name="Plant">
        <title>Genomic evolution and insights into agronomic trait innovations of Sesamum species.</title>
        <authorList>
            <person name="Miao H."/>
            <person name="Wang L."/>
            <person name="Qu L."/>
            <person name="Liu H."/>
            <person name="Sun Y."/>
            <person name="Le M."/>
            <person name="Wang Q."/>
            <person name="Wei S."/>
            <person name="Zheng Y."/>
            <person name="Lin W."/>
            <person name="Duan Y."/>
            <person name="Cao H."/>
            <person name="Xiong S."/>
            <person name="Wang X."/>
            <person name="Wei L."/>
            <person name="Li C."/>
            <person name="Ma Q."/>
            <person name="Ju M."/>
            <person name="Zhao R."/>
            <person name="Li G."/>
            <person name="Mu C."/>
            <person name="Tian Q."/>
            <person name="Mei H."/>
            <person name="Zhang T."/>
            <person name="Gao T."/>
            <person name="Zhang H."/>
        </authorList>
    </citation>
    <scope>NUCLEOTIDE SEQUENCE</scope>
    <source>
        <strain evidence="2">G01</strain>
    </source>
</reference>
<evidence type="ECO:0000259" key="1">
    <source>
        <dbReference type="PROSITE" id="PS50181"/>
    </source>
</evidence>
<proteinExistence type="predicted"/>
<dbReference type="PANTHER" id="PTHR31639">
    <property type="entry name" value="F-BOX PROTEIN-LIKE"/>
    <property type="match status" value="1"/>
</dbReference>
<reference evidence="2" key="1">
    <citation type="submission" date="2020-06" db="EMBL/GenBank/DDBJ databases">
        <authorList>
            <person name="Li T."/>
            <person name="Hu X."/>
            <person name="Zhang T."/>
            <person name="Song X."/>
            <person name="Zhang H."/>
            <person name="Dai N."/>
            <person name="Sheng W."/>
            <person name="Hou X."/>
            <person name="Wei L."/>
        </authorList>
    </citation>
    <scope>NUCLEOTIDE SEQUENCE</scope>
    <source>
        <strain evidence="2">G01</strain>
        <tissue evidence="2">Leaf</tissue>
    </source>
</reference>
<dbReference type="PROSITE" id="PS50181">
    <property type="entry name" value="FBOX"/>
    <property type="match status" value="1"/>
</dbReference>
<feature type="domain" description="F-box" evidence="1">
    <location>
        <begin position="24"/>
        <end position="58"/>
    </location>
</feature>